<gene>
    <name evidence="1" type="ORF">COT63_02350</name>
</gene>
<evidence type="ECO:0008006" key="3">
    <source>
        <dbReference type="Google" id="ProtNLM"/>
    </source>
</evidence>
<evidence type="ECO:0000313" key="1">
    <source>
        <dbReference type="EMBL" id="PIS14991.1"/>
    </source>
</evidence>
<sequence>MLKSSKPTTVPWLKISFILAFLGLINCLLWGSNVLAQEESTKSSQKDHIRQEVEAIVKGTKQSSLTDELEVKRAFCGNLKSRDLETNILIVETKKEERTVIYDDETIFVDISRNKIKADDLELGSFVTAMGYVNRLSPGSLTAKRVVVQETPAPIAQQSFFGEIDDISKEEKVFVFVPKKGQTVLEVIADEVTIEKRENEKTKKAQFSDIVKGDKVILVGERDKNDSRIKAALIYVLSSVE</sequence>
<dbReference type="Proteomes" id="UP000231282">
    <property type="component" value="Unassembled WGS sequence"/>
</dbReference>
<comment type="caution">
    <text evidence="1">The sequence shown here is derived from an EMBL/GenBank/DDBJ whole genome shotgun (WGS) entry which is preliminary data.</text>
</comment>
<dbReference type="AlphaFoldDB" id="A0A2H0WQU5"/>
<reference evidence="2" key="1">
    <citation type="submission" date="2017-09" db="EMBL/GenBank/DDBJ databases">
        <title>Depth-based differentiation of microbial function through sediment-hosted aquifers and enrichment of novel symbionts in the deep terrestrial subsurface.</title>
        <authorList>
            <person name="Probst A.J."/>
            <person name="Ladd B."/>
            <person name="Jarett J.K."/>
            <person name="Geller-Mcgrath D.E."/>
            <person name="Sieber C.M.K."/>
            <person name="Emerson J.B."/>
            <person name="Anantharaman K."/>
            <person name="Thomas B.C."/>
            <person name="Malmstrom R."/>
            <person name="Stieglmeier M."/>
            <person name="Klingl A."/>
            <person name="Woyke T."/>
            <person name="Ryan C.M."/>
            <person name="Banfield J.F."/>
        </authorList>
    </citation>
    <scope>NUCLEOTIDE SEQUENCE [LARGE SCALE GENOMIC DNA]</scope>
</reference>
<name>A0A2H0WQU5_9BACT</name>
<dbReference type="EMBL" id="PEZH01000046">
    <property type="protein sequence ID" value="PIS14991.1"/>
    <property type="molecule type" value="Genomic_DNA"/>
</dbReference>
<proteinExistence type="predicted"/>
<accession>A0A2H0WQU5</accession>
<protein>
    <recommendedName>
        <fullName evidence="3">DUF5666 domain-containing protein</fullName>
    </recommendedName>
</protein>
<evidence type="ECO:0000313" key="2">
    <source>
        <dbReference type="Proteomes" id="UP000231282"/>
    </source>
</evidence>
<organism evidence="1 2">
    <name type="scientific">Candidatus Shapirobacteria bacterium CG09_land_8_20_14_0_10_38_17</name>
    <dbReference type="NCBI Taxonomy" id="1974884"/>
    <lineage>
        <taxon>Bacteria</taxon>
        <taxon>Candidatus Shapironibacteriota</taxon>
    </lineage>
</organism>